<reference evidence="4 5" key="1">
    <citation type="journal article" date="2011" name="Genome Biol.">
        <title>Comparative genome sequence analysis underscores mycoparasitism as the ancestral life style of Trichoderma.</title>
        <authorList>
            <person name="Kubicek C.P."/>
            <person name="Herrera-Estrella A."/>
            <person name="Seidl-Seiboth V."/>
            <person name="Martinez D.A."/>
            <person name="Druzhinina I.S."/>
            <person name="Thon M."/>
            <person name="Zeilinger S."/>
            <person name="Casas-Flores S."/>
            <person name="Horwitz B.A."/>
            <person name="Mukherjee P.K."/>
            <person name="Mukherjee M."/>
            <person name="Kredics L."/>
            <person name="Alcaraz L.D."/>
            <person name="Aerts A."/>
            <person name="Antal Z."/>
            <person name="Atanasova L."/>
            <person name="Cervantes-Badillo M.G."/>
            <person name="Challacombe J."/>
            <person name="Chertkov O."/>
            <person name="McCluskey K."/>
            <person name="Coulpier F."/>
            <person name="Deshpande N."/>
            <person name="von Doehren H."/>
            <person name="Ebbole D.J."/>
            <person name="Esquivel-Naranjo E.U."/>
            <person name="Fekete E."/>
            <person name="Flipphi M."/>
            <person name="Glaser F."/>
            <person name="Gomez-Rodriguez E.Y."/>
            <person name="Gruber S."/>
            <person name="Han C."/>
            <person name="Henrissat B."/>
            <person name="Hermosa R."/>
            <person name="Hernandez-Onate M."/>
            <person name="Karaffa L."/>
            <person name="Kosti I."/>
            <person name="Le Crom S."/>
            <person name="Lindquist E."/>
            <person name="Lucas S."/>
            <person name="Luebeck M."/>
            <person name="Luebeck P.S."/>
            <person name="Margeot A."/>
            <person name="Metz B."/>
            <person name="Misra M."/>
            <person name="Nevalainen H."/>
            <person name="Omann M."/>
            <person name="Packer N."/>
            <person name="Perrone G."/>
            <person name="Uresti-Rivera E.E."/>
            <person name="Salamov A."/>
            <person name="Schmoll M."/>
            <person name="Seiboth B."/>
            <person name="Shapiro H."/>
            <person name="Sukno S."/>
            <person name="Tamayo-Ramos J.A."/>
            <person name="Tisch D."/>
            <person name="Wiest A."/>
            <person name="Wilkinson H.H."/>
            <person name="Zhang M."/>
            <person name="Coutinho P.M."/>
            <person name="Kenerley C.M."/>
            <person name="Monte E."/>
            <person name="Baker S.E."/>
            <person name="Grigoriev I.V."/>
        </authorList>
    </citation>
    <scope>NUCLEOTIDE SEQUENCE [LARGE SCALE GENOMIC DNA]</scope>
    <source>
        <strain evidence="5">Gv29-8 / FGSC 10586</strain>
    </source>
</reference>
<proteinExistence type="predicted"/>
<dbReference type="VEuPathDB" id="FungiDB:TRIVIDRAFT_61173"/>
<feature type="transmembrane region" description="Helical" evidence="2">
    <location>
        <begin position="12"/>
        <end position="28"/>
    </location>
</feature>
<dbReference type="PANTHER" id="PTHR46411:SF3">
    <property type="entry name" value="AAA+ ATPASE DOMAIN-CONTAINING PROTEIN"/>
    <property type="match status" value="1"/>
</dbReference>
<dbReference type="OrthoDB" id="10042665at2759"/>
<comment type="caution">
    <text evidence="4">The sequence shown here is derived from an EMBL/GenBank/DDBJ whole genome shotgun (WGS) entry which is preliminary data.</text>
</comment>
<dbReference type="InterPro" id="IPR027417">
    <property type="entry name" value="P-loop_NTPase"/>
</dbReference>
<gene>
    <name evidence="4" type="ORF">TRIVIDRAFT_61173</name>
</gene>
<dbReference type="eggNOG" id="KOG0742">
    <property type="taxonomic scope" value="Eukaryota"/>
</dbReference>
<evidence type="ECO:0000313" key="4">
    <source>
        <dbReference type="EMBL" id="EHK24378.1"/>
    </source>
</evidence>
<keyword evidence="2" id="KW-0812">Transmembrane</keyword>
<dbReference type="Proteomes" id="UP000007115">
    <property type="component" value="Unassembled WGS sequence"/>
</dbReference>
<feature type="compositionally biased region" description="Polar residues" evidence="1">
    <location>
        <begin position="154"/>
        <end position="186"/>
    </location>
</feature>
<dbReference type="InterPro" id="IPR054289">
    <property type="entry name" value="DUF7025"/>
</dbReference>
<dbReference type="HOGENOM" id="CLU_360576_0_0_1"/>
<dbReference type="SUPFAM" id="SSF52540">
    <property type="entry name" value="P-loop containing nucleoside triphosphate hydrolases"/>
    <property type="match status" value="1"/>
</dbReference>
<protein>
    <recommendedName>
        <fullName evidence="3">DUF7025 domain-containing protein</fullName>
    </recommendedName>
</protein>
<feature type="region of interest" description="Disordered" evidence="1">
    <location>
        <begin position="153"/>
        <end position="186"/>
    </location>
</feature>
<evidence type="ECO:0000256" key="2">
    <source>
        <dbReference type="SAM" id="Phobius"/>
    </source>
</evidence>
<dbReference type="EMBL" id="ABDF02000004">
    <property type="protein sequence ID" value="EHK24378.1"/>
    <property type="molecule type" value="Genomic_DNA"/>
</dbReference>
<dbReference type="InParanoid" id="G9MM06"/>
<dbReference type="RefSeq" id="XP_013958589.1">
    <property type="nucleotide sequence ID" value="XM_014103114.1"/>
</dbReference>
<sequence length="776" mass="87560">MEVRTNANVDAAAISSFILTASILHVLVRRGRLHLSLYSGFSTPTQHPAHIGVLLEKVKLEHQSSPGKESAVEEDGDSSIDGLDSSEILSLSPKKRRYSETTECIGARRKAPIECRGSVPASKSAQSSPTSTSSCSSMTLSLPELLLQHELENDQGNSCPQSPAGERTTTPVTTEDSQPPLNPHLNTTAAVRVQYFTRRWDDNGGYTVSEFEVDEQVPDISTLRKDDTVFAIILEINRNDLSHHKNERLEIWNNRLRIYLQKIFNNKLDADLAVANPSLCPQALFRYLGVLENQFDSFLEQEAQGEYPGPHWVEKEGLRLLIVYLKTKFASTISDLELLQGRGLITFEHLWVLWKPDILLFSPTTQGVDVPMVTMLRRSALLNDETRSCIIHSDYLVLDGNTTHLKGTYHTISHFKGAVKITSLPIYPLHLHKNQALIRTQLMERGAKYMALQGGSMQQKVFTGRAIKELTQNGKTSIVDMRQERIVIDAVAYKRGTLLCGKPPPAKAPTFVEDDEMHFRMLEWHSFPVSGIEDVNWDGDAWDSLVLEQETKDLILTKAASVDFGTGKTFAVEALAEHLQRPLMKLSPASLEIHPQIIDIALHEEKMLDICQRWGAIVLIDDASELLELLDGKRSVAFYIVLRHLKYPKTVIFLTSHNVGIDVCNDMYKMRISLPILVSNPSRKGRMELFQRCLNRAKALGRWEIGQLTEEEAHELARRNLNGREIQIVVKMALDWASTKKEEVGVKLLEKMACTFDRYNRDFKGIHWQSGETFYS</sequence>
<organism evidence="4 5">
    <name type="scientific">Hypocrea virens (strain Gv29-8 / FGSC 10586)</name>
    <name type="common">Gliocladium virens</name>
    <name type="synonym">Trichoderma virens</name>
    <dbReference type="NCBI Taxonomy" id="413071"/>
    <lineage>
        <taxon>Eukaryota</taxon>
        <taxon>Fungi</taxon>
        <taxon>Dikarya</taxon>
        <taxon>Ascomycota</taxon>
        <taxon>Pezizomycotina</taxon>
        <taxon>Sordariomycetes</taxon>
        <taxon>Hypocreomycetidae</taxon>
        <taxon>Hypocreales</taxon>
        <taxon>Hypocreaceae</taxon>
        <taxon>Trichoderma</taxon>
    </lineage>
</organism>
<feature type="region of interest" description="Disordered" evidence="1">
    <location>
        <begin position="115"/>
        <end position="138"/>
    </location>
</feature>
<name>G9MM06_HYPVG</name>
<keyword evidence="2" id="KW-1133">Transmembrane helix</keyword>
<dbReference type="Gene3D" id="3.40.50.300">
    <property type="entry name" value="P-loop containing nucleotide triphosphate hydrolases"/>
    <property type="match status" value="1"/>
</dbReference>
<dbReference type="AlphaFoldDB" id="G9MM06"/>
<keyword evidence="5" id="KW-1185">Reference proteome</keyword>
<dbReference type="Pfam" id="PF22942">
    <property type="entry name" value="DUF7025"/>
    <property type="match status" value="1"/>
</dbReference>
<feature type="compositionally biased region" description="Low complexity" evidence="1">
    <location>
        <begin position="122"/>
        <end position="138"/>
    </location>
</feature>
<keyword evidence="2" id="KW-0472">Membrane</keyword>
<dbReference type="STRING" id="413071.G9MM06"/>
<dbReference type="GeneID" id="25796188"/>
<evidence type="ECO:0000256" key="1">
    <source>
        <dbReference type="SAM" id="MobiDB-lite"/>
    </source>
</evidence>
<dbReference type="PANTHER" id="PTHR46411">
    <property type="entry name" value="FAMILY ATPASE, PUTATIVE-RELATED"/>
    <property type="match status" value="1"/>
</dbReference>
<evidence type="ECO:0000259" key="3">
    <source>
        <dbReference type="Pfam" id="PF22942"/>
    </source>
</evidence>
<feature type="region of interest" description="Disordered" evidence="1">
    <location>
        <begin position="62"/>
        <end position="86"/>
    </location>
</feature>
<accession>G9MM06</accession>
<feature type="domain" description="DUF7025" evidence="3">
    <location>
        <begin position="337"/>
        <end position="433"/>
    </location>
</feature>
<evidence type="ECO:0000313" key="5">
    <source>
        <dbReference type="Proteomes" id="UP000007115"/>
    </source>
</evidence>